<comment type="caution">
    <text evidence="1">The sequence shown here is derived from an EMBL/GenBank/DDBJ whole genome shotgun (WGS) entry which is preliminary data.</text>
</comment>
<dbReference type="EMBL" id="CM055108">
    <property type="protein sequence ID" value="KAJ7526006.1"/>
    <property type="molecule type" value="Genomic_DNA"/>
</dbReference>
<dbReference type="Proteomes" id="UP001162992">
    <property type="component" value="Chromosome 17"/>
</dbReference>
<keyword evidence="2" id="KW-1185">Reference proteome</keyword>
<organism evidence="1 2">
    <name type="scientific">Diphasiastrum complanatum</name>
    <name type="common">Issler's clubmoss</name>
    <name type="synonym">Lycopodium complanatum</name>
    <dbReference type="NCBI Taxonomy" id="34168"/>
    <lineage>
        <taxon>Eukaryota</taxon>
        <taxon>Viridiplantae</taxon>
        <taxon>Streptophyta</taxon>
        <taxon>Embryophyta</taxon>
        <taxon>Tracheophyta</taxon>
        <taxon>Lycopodiopsida</taxon>
        <taxon>Lycopodiales</taxon>
        <taxon>Lycopodiaceae</taxon>
        <taxon>Lycopodioideae</taxon>
        <taxon>Diphasiastrum</taxon>
    </lineage>
</organism>
<proteinExistence type="predicted"/>
<evidence type="ECO:0000313" key="2">
    <source>
        <dbReference type="Proteomes" id="UP001162992"/>
    </source>
</evidence>
<accession>A0ACC2B8E1</accession>
<evidence type="ECO:0000313" key="1">
    <source>
        <dbReference type="EMBL" id="KAJ7526006.1"/>
    </source>
</evidence>
<gene>
    <name evidence="1" type="ORF">O6H91_17G077500</name>
</gene>
<protein>
    <submittedName>
        <fullName evidence="1">Uncharacterized protein</fullName>
    </submittedName>
</protein>
<sequence length="755" mass="82874">MGTAFAPIYWSSCLLSCVAAEANFERHPCCLLPNSNNTSSTSAATTMTATTNNLHPISVRNAVAEPKPQRQANGPSRGIARRKPSNPNLGYSTRLACLKNALDDLDQQLMQPDFHAFAHLFRECANLRALVEGKRVHAHFLKSQFARNRFLGHALLNMYAKCGCIEEARGVFNNMPKRDVATWTAIIAAYIQLGQSKEALDMFKQMTNEGVKPDKVTLTTMLGCFSSAAGLKEGKLMHALILKEGFESDLIVGTALIRMYSKCGSIKEARRAFENMIARDVVAWTTMISSYVKHGHYRDAFKVFRAMQQQGMKPNKVTLLSMLGACGGPSFLAEGSCLHQQIVECGYDQDLVVCNALVTMYGNCGKLENAREVFDKMRVRDVVSWNAMIAAYSQHGNSKLAFEILEKMKGEGVKPNAITIINILEAYSSPDDLADGRLVHAYAINSGLELDVVVGNALINMYGKCGSPNDARSVFDRMPVRDVISWTAMIAAYAEDGKLALFIFDLMQKQGVKPNRITFVCLLDACARMEFATAGRMIHTHILASGLESDIDVGTALVTMYGRCGCLEDAKDMFVGLQQRDLLSWNSMMAAYAQHGQGEEAVLLLGQMQLDGFKPDEVTLISLLSSCSHTGLVEEGSHYYNSVDMNQGIKPLIEHYGCIVDLLGRAGQLDKAKEFLSSLPVQPGVVPWMTLLGACRVHGDVERGKCAADNVLELDPQNAACYAILASIYAAAGRWDDVARTRKGMLDMGVEKEPW</sequence>
<reference evidence="2" key="1">
    <citation type="journal article" date="2024" name="Proc. Natl. Acad. Sci. U.S.A.">
        <title>Extraordinary preservation of gene collinearity over three hundred million years revealed in homosporous lycophytes.</title>
        <authorList>
            <person name="Li C."/>
            <person name="Wickell D."/>
            <person name="Kuo L.Y."/>
            <person name="Chen X."/>
            <person name="Nie B."/>
            <person name="Liao X."/>
            <person name="Peng D."/>
            <person name="Ji J."/>
            <person name="Jenkins J."/>
            <person name="Williams M."/>
            <person name="Shu S."/>
            <person name="Plott C."/>
            <person name="Barry K."/>
            <person name="Rajasekar S."/>
            <person name="Grimwood J."/>
            <person name="Han X."/>
            <person name="Sun S."/>
            <person name="Hou Z."/>
            <person name="He W."/>
            <person name="Dai G."/>
            <person name="Sun C."/>
            <person name="Schmutz J."/>
            <person name="Leebens-Mack J.H."/>
            <person name="Li F.W."/>
            <person name="Wang L."/>
        </authorList>
    </citation>
    <scope>NUCLEOTIDE SEQUENCE [LARGE SCALE GENOMIC DNA]</scope>
    <source>
        <strain evidence="2">cv. PW_Plant_1</strain>
    </source>
</reference>
<name>A0ACC2B8E1_DIPCM</name>